<dbReference type="InterPro" id="IPR049326">
    <property type="entry name" value="Rhodopsin_dom_fungi"/>
</dbReference>
<keyword evidence="9" id="KW-1185">Reference proteome</keyword>
<evidence type="ECO:0000313" key="9">
    <source>
        <dbReference type="Proteomes" id="UP001303889"/>
    </source>
</evidence>
<comment type="caution">
    <text evidence="8">The sequence shown here is derived from an EMBL/GenBank/DDBJ whole genome shotgun (WGS) entry which is preliminary data.</text>
</comment>
<protein>
    <recommendedName>
        <fullName evidence="7">Rhodopsin domain-containing protein</fullName>
    </recommendedName>
</protein>
<evidence type="ECO:0000256" key="1">
    <source>
        <dbReference type="ARBA" id="ARBA00004141"/>
    </source>
</evidence>
<accession>A0AAN6RQE2</accession>
<dbReference type="GO" id="GO:0016020">
    <property type="term" value="C:membrane"/>
    <property type="evidence" value="ECO:0007669"/>
    <property type="project" value="UniProtKB-SubCell"/>
</dbReference>
<name>A0AAN6RQE2_9PEZI</name>
<dbReference type="PANTHER" id="PTHR33048:SF47">
    <property type="entry name" value="INTEGRAL MEMBRANE PROTEIN-RELATED"/>
    <property type="match status" value="1"/>
</dbReference>
<dbReference type="InterPro" id="IPR052337">
    <property type="entry name" value="SAT4-like"/>
</dbReference>
<gene>
    <name evidence="8" type="ORF">C8A05DRAFT_18812</name>
</gene>
<feature type="transmembrane region" description="Helical" evidence="6">
    <location>
        <begin position="20"/>
        <end position="39"/>
    </location>
</feature>
<keyword evidence="4 6" id="KW-0472">Membrane</keyword>
<dbReference type="EMBL" id="MU855903">
    <property type="protein sequence ID" value="KAK3898638.1"/>
    <property type="molecule type" value="Genomic_DNA"/>
</dbReference>
<dbReference type="Proteomes" id="UP001303889">
    <property type="component" value="Unassembled WGS sequence"/>
</dbReference>
<comment type="subcellular location">
    <subcellularLocation>
        <location evidence="1">Membrane</location>
        <topology evidence="1">Multi-pass membrane protein</topology>
    </subcellularLocation>
</comment>
<feature type="transmembrane region" description="Helical" evidence="6">
    <location>
        <begin position="51"/>
        <end position="74"/>
    </location>
</feature>
<reference evidence="8" key="2">
    <citation type="submission" date="2023-05" db="EMBL/GenBank/DDBJ databases">
        <authorList>
            <consortium name="Lawrence Berkeley National Laboratory"/>
            <person name="Steindorff A."/>
            <person name="Hensen N."/>
            <person name="Bonometti L."/>
            <person name="Westerberg I."/>
            <person name="Brannstrom I.O."/>
            <person name="Guillou S."/>
            <person name="Cros-Aarteil S."/>
            <person name="Calhoun S."/>
            <person name="Haridas S."/>
            <person name="Kuo A."/>
            <person name="Mondo S."/>
            <person name="Pangilinan J."/>
            <person name="Riley R."/>
            <person name="Labutti K."/>
            <person name="Andreopoulos B."/>
            <person name="Lipzen A."/>
            <person name="Chen C."/>
            <person name="Yanf M."/>
            <person name="Daum C."/>
            <person name="Ng V."/>
            <person name="Clum A."/>
            <person name="Ohm R."/>
            <person name="Martin F."/>
            <person name="Silar P."/>
            <person name="Natvig D."/>
            <person name="Lalanne C."/>
            <person name="Gautier V."/>
            <person name="Ament-Velasquez S.L."/>
            <person name="Kruys A."/>
            <person name="Hutchinson M.I."/>
            <person name="Powell A.J."/>
            <person name="Barry K."/>
            <person name="Miller A.N."/>
            <person name="Grigoriev I.V."/>
            <person name="Debuchy R."/>
            <person name="Gladieux P."/>
            <person name="Thoren M.H."/>
            <person name="Johannesson H."/>
        </authorList>
    </citation>
    <scope>NUCLEOTIDE SEQUENCE</scope>
    <source>
        <strain evidence="8">CBS 103.79</strain>
    </source>
</reference>
<keyword evidence="2 6" id="KW-0812">Transmembrane</keyword>
<evidence type="ECO:0000259" key="7">
    <source>
        <dbReference type="Pfam" id="PF20684"/>
    </source>
</evidence>
<organism evidence="8 9">
    <name type="scientific">Staphylotrichum tortipilum</name>
    <dbReference type="NCBI Taxonomy" id="2831512"/>
    <lineage>
        <taxon>Eukaryota</taxon>
        <taxon>Fungi</taxon>
        <taxon>Dikarya</taxon>
        <taxon>Ascomycota</taxon>
        <taxon>Pezizomycotina</taxon>
        <taxon>Sordariomycetes</taxon>
        <taxon>Sordariomycetidae</taxon>
        <taxon>Sordariales</taxon>
        <taxon>Chaetomiaceae</taxon>
        <taxon>Staphylotrichum</taxon>
    </lineage>
</organism>
<sequence>MADQPTTAIRTETNGPLVTGISVGFVSVSVLFLAGRFYTRGAILRSIGKDDWAMLLATVFSVINTIATCYEVKYGMGRHAENVSLAEGQEQLKFLMVSILHYNMAMNVVKLGFLFQYRRIFQGKLMQRICFWVIIYVCLWACVQAVLLGLSCLPIGIIVPSMATVCLDTLPIWYFSSGMSMATDIIIFAIPIRSVLKLQLPLKQRLIVLGIFCLGFFVCIISVYRMFTLRAGVVSTDPSWENIGAAIWSSIELNVSIIASTLPTLRPLIARVFPGIGLSSARAERTTYMRYGSESAAIRAGVFDKSVESRKHKTTPSISTEELALQDVGGGPSPTGSTTAAYMYAHATAERGKGFSHGSGAGEGKDESHIVMTTEISVNRSRAR</sequence>
<dbReference type="PANTHER" id="PTHR33048">
    <property type="entry name" value="PTH11-LIKE INTEGRAL MEMBRANE PROTEIN (AFU_ORTHOLOGUE AFUA_5G11245)"/>
    <property type="match status" value="1"/>
</dbReference>
<dbReference type="Pfam" id="PF20684">
    <property type="entry name" value="Fung_rhodopsin"/>
    <property type="match status" value="1"/>
</dbReference>
<feature type="domain" description="Rhodopsin" evidence="7">
    <location>
        <begin position="36"/>
        <end position="271"/>
    </location>
</feature>
<comment type="similarity">
    <text evidence="5">Belongs to the SAT4 family.</text>
</comment>
<evidence type="ECO:0000256" key="4">
    <source>
        <dbReference type="ARBA" id="ARBA00023136"/>
    </source>
</evidence>
<evidence type="ECO:0000256" key="3">
    <source>
        <dbReference type="ARBA" id="ARBA00022989"/>
    </source>
</evidence>
<proteinExistence type="inferred from homology"/>
<evidence type="ECO:0000256" key="5">
    <source>
        <dbReference type="ARBA" id="ARBA00038359"/>
    </source>
</evidence>
<reference evidence="8" key="1">
    <citation type="journal article" date="2023" name="Mol. Phylogenet. Evol.">
        <title>Genome-scale phylogeny and comparative genomics of the fungal order Sordariales.</title>
        <authorList>
            <person name="Hensen N."/>
            <person name="Bonometti L."/>
            <person name="Westerberg I."/>
            <person name="Brannstrom I.O."/>
            <person name="Guillou S."/>
            <person name="Cros-Aarteil S."/>
            <person name="Calhoun S."/>
            <person name="Haridas S."/>
            <person name="Kuo A."/>
            <person name="Mondo S."/>
            <person name="Pangilinan J."/>
            <person name="Riley R."/>
            <person name="LaButti K."/>
            <person name="Andreopoulos B."/>
            <person name="Lipzen A."/>
            <person name="Chen C."/>
            <person name="Yan M."/>
            <person name="Daum C."/>
            <person name="Ng V."/>
            <person name="Clum A."/>
            <person name="Steindorff A."/>
            <person name="Ohm R.A."/>
            <person name="Martin F."/>
            <person name="Silar P."/>
            <person name="Natvig D.O."/>
            <person name="Lalanne C."/>
            <person name="Gautier V."/>
            <person name="Ament-Velasquez S.L."/>
            <person name="Kruys A."/>
            <person name="Hutchinson M.I."/>
            <person name="Powell A.J."/>
            <person name="Barry K."/>
            <person name="Miller A.N."/>
            <person name="Grigoriev I.V."/>
            <person name="Debuchy R."/>
            <person name="Gladieux P."/>
            <person name="Hiltunen Thoren M."/>
            <person name="Johannesson H."/>
        </authorList>
    </citation>
    <scope>NUCLEOTIDE SEQUENCE</scope>
    <source>
        <strain evidence="8">CBS 103.79</strain>
    </source>
</reference>
<feature type="transmembrane region" description="Helical" evidence="6">
    <location>
        <begin position="206"/>
        <end position="227"/>
    </location>
</feature>
<feature type="transmembrane region" description="Helical" evidence="6">
    <location>
        <begin position="94"/>
        <end position="117"/>
    </location>
</feature>
<evidence type="ECO:0000256" key="2">
    <source>
        <dbReference type="ARBA" id="ARBA00022692"/>
    </source>
</evidence>
<evidence type="ECO:0000313" key="8">
    <source>
        <dbReference type="EMBL" id="KAK3898638.1"/>
    </source>
</evidence>
<keyword evidence="3 6" id="KW-1133">Transmembrane helix</keyword>
<feature type="transmembrane region" description="Helical" evidence="6">
    <location>
        <begin position="171"/>
        <end position="194"/>
    </location>
</feature>
<feature type="transmembrane region" description="Helical" evidence="6">
    <location>
        <begin position="129"/>
        <end position="159"/>
    </location>
</feature>
<evidence type="ECO:0000256" key="6">
    <source>
        <dbReference type="SAM" id="Phobius"/>
    </source>
</evidence>
<dbReference type="AlphaFoldDB" id="A0AAN6RQE2"/>